<dbReference type="Proteomes" id="UP000823896">
    <property type="component" value="Unassembled WGS sequence"/>
</dbReference>
<proteinExistence type="inferred from homology"/>
<dbReference type="InterPro" id="IPR025659">
    <property type="entry name" value="Tubby-like_C"/>
</dbReference>
<dbReference type="AlphaFoldDB" id="A0A9D2SVQ8"/>
<reference evidence="2" key="2">
    <citation type="submission" date="2021-04" db="EMBL/GenBank/DDBJ databases">
        <authorList>
            <person name="Gilroy R."/>
        </authorList>
    </citation>
    <scope>NUCLEOTIDE SEQUENCE</scope>
    <source>
        <strain evidence="2">CHK187-11901</strain>
    </source>
</reference>
<protein>
    <submittedName>
        <fullName evidence="2">LURP-one-related family protein</fullName>
    </submittedName>
</protein>
<organism evidence="2 3">
    <name type="scientific">Candidatus Merdibacter merdavium</name>
    <dbReference type="NCBI Taxonomy" id="2838692"/>
    <lineage>
        <taxon>Bacteria</taxon>
        <taxon>Bacillati</taxon>
        <taxon>Bacillota</taxon>
        <taxon>Erysipelotrichia</taxon>
        <taxon>Erysipelotrichales</taxon>
        <taxon>Erysipelotrichaceae</taxon>
        <taxon>Merdibacter</taxon>
    </lineage>
</organism>
<dbReference type="InterPro" id="IPR038595">
    <property type="entry name" value="LOR_sf"/>
</dbReference>
<name>A0A9D2SVQ8_9FIRM</name>
<sequence>MKMILKQKFFSWFDRYEINDESGNLLFIVEGKLSWGHCLKIHDASHQEIGMVQEKLLSFLPRFELYIEGEHVGTLSKDLSWFRPRYHIDYNGWQVEGDFMGWDYRVLDSSRKEVAVISKELMHWSDTYEIEVFDPKDALGALMIVLSIDAEKCSRNE</sequence>
<evidence type="ECO:0000313" key="3">
    <source>
        <dbReference type="Proteomes" id="UP000823896"/>
    </source>
</evidence>
<comment type="similarity">
    <text evidence="1">Belongs to the LOR family.</text>
</comment>
<dbReference type="Pfam" id="PF04525">
    <property type="entry name" value="LOR"/>
    <property type="match status" value="1"/>
</dbReference>
<dbReference type="InterPro" id="IPR007612">
    <property type="entry name" value="LOR"/>
</dbReference>
<dbReference type="EMBL" id="DWWM01000009">
    <property type="protein sequence ID" value="HJC35866.1"/>
    <property type="molecule type" value="Genomic_DNA"/>
</dbReference>
<dbReference type="Gene3D" id="2.40.160.200">
    <property type="entry name" value="LURP1-related"/>
    <property type="match status" value="1"/>
</dbReference>
<gene>
    <name evidence="2" type="ORF">H9702_01895</name>
</gene>
<accession>A0A9D2SVQ8</accession>
<comment type="caution">
    <text evidence="2">The sequence shown here is derived from an EMBL/GenBank/DDBJ whole genome shotgun (WGS) entry which is preliminary data.</text>
</comment>
<evidence type="ECO:0000256" key="1">
    <source>
        <dbReference type="ARBA" id="ARBA00005437"/>
    </source>
</evidence>
<reference evidence="2" key="1">
    <citation type="journal article" date="2021" name="PeerJ">
        <title>Extensive microbial diversity within the chicken gut microbiome revealed by metagenomics and culture.</title>
        <authorList>
            <person name="Gilroy R."/>
            <person name="Ravi A."/>
            <person name="Getino M."/>
            <person name="Pursley I."/>
            <person name="Horton D.L."/>
            <person name="Alikhan N.F."/>
            <person name="Baker D."/>
            <person name="Gharbi K."/>
            <person name="Hall N."/>
            <person name="Watson M."/>
            <person name="Adriaenssens E.M."/>
            <person name="Foster-Nyarko E."/>
            <person name="Jarju S."/>
            <person name="Secka A."/>
            <person name="Antonio M."/>
            <person name="Oren A."/>
            <person name="Chaudhuri R.R."/>
            <person name="La Ragione R."/>
            <person name="Hildebrand F."/>
            <person name="Pallen M.J."/>
        </authorList>
    </citation>
    <scope>NUCLEOTIDE SEQUENCE</scope>
    <source>
        <strain evidence="2">CHK187-11901</strain>
    </source>
</reference>
<evidence type="ECO:0000313" key="2">
    <source>
        <dbReference type="EMBL" id="HJC35866.1"/>
    </source>
</evidence>
<dbReference type="SUPFAM" id="SSF54518">
    <property type="entry name" value="Tubby C-terminal domain-like"/>
    <property type="match status" value="1"/>
</dbReference>